<comment type="caution">
    <text evidence="1">The sequence shown here is derived from an EMBL/GenBank/DDBJ whole genome shotgun (WGS) entry which is preliminary data.</text>
</comment>
<evidence type="ECO:0000313" key="2">
    <source>
        <dbReference type="Proteomes" id="UP000625711"/>
    </source>
</evidence>
<protein>
    <submittedName>
        <fullName evidence="1">Uncharacterized protein</fullName>
    </submittedName>
</protein>
<dbReference type="OrthoDB" id="6650541at2759"/>
<dbReference type="EMBL" id="JAACXV010014322">
    <property type="protein sequence ID" value="KAF7268447.1"/>
    <property type="molecule type" value="Genomic_DNA"/>
</dbReference>
<dbReference type="AlphaFoldDB" id="A0A834HX28"/>
<reference evidence="1" key="1">
    <citation type="submission" date="2020-08" db="EMBL/GenBank/DDBJ databases">
        <title>Genome sequencing and assembly of the red palm weevil Rhynchophorus ferrugineus.</title>
        <authorList>
            <person name="Dias G.B."/>
            <person name="Bergman C.M."/>
            <person name="Manee M."/>
        </authorList>
    </citation>
    <scope>NUCLEOTIDE SEQUENCE</scope>
    <source>
        <strain evidence="1">AA-2017</strain>
        <tissue evidence="1">Whole larva</tissue>
    </source>
</reference>
<gene>
    <name evidence="1" type="ORF">GWI33_018425</name>
</gene>
<evidence type="ECO:0000313" key="1">
    <source>
        <dbReference type="EMBL" id="KAF7268447.1"/>
    </source>
</evidence>
<organism evidence="1 2">
    <name type="scientific">Rhynchophorus ferrugineus</name>
    <name type="common">Red palm weevil</name>
    <name type="synonym">Curculio ferrugineus</name>
    <dbReference type="NCBI Taxonomy" id="354439"/>
    <lineage>
        <taxon>Eukaryota</taxon>
        <taxon>Metazoa</taxon>
        <taxon>Ecdysozoa</taxon>
        <taxon>Arthropoda</taxon>
        <taxon>Hexapoda</taxon>
        <taxon>Insecta</taxon>
        <taxon>Pterygota</taxon>
        <taxon>Neoptera</taxon>
        <taxon>Endopterygota</taxon>
        <taxon>Coleoptera</taxon>
        <taxon>Polyphaga</taxon>
        <taxon>Cucujiformia</taxon>
        <taxon>Curculionidae</taxon>
        <taxon>Dryophthorinae</taxon>
        <taxon>Rhynchophorus</taxon>
    </lineage>
</organism>
<proteinExistence type="predicted"/>
<dbReference type="Proteomes" id="UP000625711">
    <property type="component" value="Unassembled WGS sequence"/>
</dbReference>
<name>A0A834HX28_RHYFE</name>
<keyword evidence="2" id="KW-1185">Reference proteome</keyword>
<sequence length="126" mass="15090">MGRSDPGPQKYKESNQIDCNHWQKLHSQQKYRTEVVLRSKTNDFVKGFSRTGDKIPSSRYCAHHCPRVRRSKSEPDCSQFQYLRHNLYIKSAVEKQNDFNFQKKKVSFRNYTPKILRQEVNMGMWM</sequence>
<accession>A0A834HX28</accession>